<reference evidence="3" key="1">
    <citation type="submission" date="2015-10" db="EMBL/GenBank/DDBJ databases">
        <title>Analysis of five complete genome sequences for members of the class Peribacteria in the recently recognized Peregrinibacteria bacterial phylum.</title>
        <authorList>
            <person name="Anantharaman K."/>
            <person name="Brown C.T."/>
            <person name="Burstein D."/>
            <person name="Castelle C.J."/>
            <person name="Probst A.J."/>
            <person name="Thomas B.C."/>
            <person name="Williams K.H."/>
            <person name="Banfield J.F."/>
        </authorList>
    </citation>
    <scope>NUCLEOTIDE SEQUENCE [LARGE SCALE GENOMIC DNA]</scope>
</reference>
<organism evidence="2 3">
    <name type="scientific">Candidatus Peribacter riflensis</name>
    <dbReference type="NCBI Taxonomy" id="1735162"/>
    <lineage>
        <taxon>Bacteria</taxon>
        <taxon>Candidatus Peregrinibacteriota</taxon>
        <taxon>Candidatus Peribacteria</taxon>
        <taxon>Candidatus Peribacterales</taxon>
        <taxon>Candidatus Peribacteraceae</taxon>
        <taxon>Candidatus Peribacter</taxon>
    </lineage>
</organism>
<evidence type="ECO:0000313" key="2">
    <source>
        <dbReference type="EMBL" id="ALM13050.1"/>
    </source>
</evidence>
<protein>
    <submittedName>
        <fullName evidence="2">Uncharacterized protein</fullName>
    </submittedName>
</protein>
<evidence type="ECO:0000256" key="1">
    <source>
        <dbReference type="SAM" id="MobiDB-lite"/>
    </source>
</evidence>
<proteinExistence type="predicted"/>
<accession>A0A0S1SHH1</accession>
<dbReference type="EMBL" id="CP013065">
    <property type="protein sequence ID" value="ALM13050.1"/>
    <property type="molecule type" value="Genomic_DNA"/>
</dbReference>
<gene>
    <name evidence="2" type="ORF">PeribacterD1_0352</name>
</gene>
<name>A0A0S1SUI5_9BACT</name>
<accession>A0A0S1SQ25</accession>
<accession>A0A0S1SKQ8</accession>
<dbReference type="STRING" id="1735162.PeribacterB2_0352"/>
<accession>A0A0S1SUI5</accession>
<reference evidence="2 3" key="2">
    <citation type="journal article" date="2016" name="PeerJ">
        <title>Analysis of five complete genome sequences for members of the class Peribacteria in the recently recognized Peregrinibacteria bacterial phylum.</title>
        <authorList>
            <person name="Anantharaman K."/>
            <person name="Brown C.T."/>
            <person name="Burstein D."/>
            <person name="Castelle C.J."/>
            <person name="Probst A.J."/>
            <person name="Thomas B.C."/>
            <person name="Williams K.H."/>
            <person name="Banfield J.F."/>
        </authorList>
    </citation>
    <scope>NUCLEOTIDE SEQUENCE [LARGE SCALE GENOMIC DNA]</scope>
    <source>
        <strain evidence="2">RIFOXYD1_FULL_PER-ii_59_16</strain>
    </source>
</reference>
<feature type="region of interest" description="Disordered" evidence="1">
    <location>
        <begin position="104"/>
        <end position="141"/>
    </location>
</feature>
<dbReference type="AlphaFoldDB" id="A0A0S1SUI5"/>
<accession>A0A0S1SN93</accession>
<dbReference type="Proteomes" id="UP000069135">
    <property type="component" value="Chromosome"/>
</dbReference>
<dbReference type="KEGG" id="prf:PeribacterA2_0352"/>
<evidence type="ECO:0000313" key="3">
    <source>
        <dbReference type="Proteomes" id="UP000069135"/>
    </source>
</evidence>
<sequence length="141" mass="16427">MKLQMIRDSAYSGHVADSKTSTGIQIPDDLKKKFPELIGLILQSESMNDEERQYWVNILPVMTPEQIQNLKDILSNEKQQLAAIDRKYAKEIERIGETQLLEQVDEERRRRRTQRSQTEQAAKQEEDEQTQSLLGRIEGKI</sequence>